<keyword evidence="5" id="KW-0472">Membrane</keyword>
<keyword evidence="4" id="KW-1133">Transmembrane helix</keyword>
<dbReference type="Pfam" id="PF04347">
    <property type="entry name" value="FliO"/>
    <property type="match status" value="1"/>
</dbReference>
<accession>A0A916RGN7</accession>
<dbReference type="InterPro" id="IPR022781">
    <property type="entry name" value="Flagellar_biosynth_FliO"/>
</dbReference>
<dbReference type="GO" id="GO:0016020">
    <property type="term" value="C:membrane"/>
    <property type="evidence" value="ECO:0007669"/>
    <property type="project" value="InterPro"/>
</dbReference>
<protein>
    <submittedName>
        <fullName evidence="6">Uncharacterized protein</fullName>
    </submittedName>
</protein>
<dbReference type="AlphaFoldDB" id="A0A916RGN7"/>
<evidence type="ECO:0000313" key="6">
    <source>
        <dbReference type="EMBL" id="GGA56409.1"/>
    </source>
</evidence>
<proteinExistence type="predicted"/>
<comment type="caution">
    <text evidence="6">The sequence shown here is derived from an EMBL/GenBank/DDBJ whole genome shotgun (WGS) entry which is preliminary data.</text>
</comment>
<evidence type="ECO:0000256" key="4">
    <source>
        <dbReference type="ARBA" id="ARBA00022989"/>
    </source>
</evidence>
<reference evidence="6" key="1">
    <citation type="journal article" date="2014" name="Int. J. Syst. Evol. Microbiol.">
        <title>Complete genome sequence of Corynebacterium casei LMG S-19264T (=DSM 44701T), isolated from a smear-ripened cheese.</title>
        <authorList>
            <consortium name="US DOE Joint Genome Institute (JGI-PGF)"/>
            <person name="Walter F."/>
            <person name="Albersmeier A."/>
            <person name="Kalinowski J."/>
            <person name="Ruckert C."/>
        </authorList>
    </citation>
    <scope>NUCLEOTIDE SEQUENCE</scope>
    <source>
        <strain evidence="6">CGMCC 1.15447</strain>
    </source>
</reference>
<evidence type="ECO:0000256" key="5">
    <source>
        <dbReference type="ARBA" id="ARBA00023136"/>
    </source>
</evidence>
<evidence type="ECO:0000256" key="3">
    <source>
        <dbReference type="ARBA" id="ARBA00022692"/>
    </source>
</evidence>
<keyword evidence="3" id="KW-0812">Transmembrane</keyword>
<evidence type="ECO:0000256" key="2">
    <source>
        <dbReference type="ARBA" id="ARBA00022475"/>
    </source>
</evidence>
<reference evidence="6" key="2">
    <citation type="submission" date="2020-09" db="EMBL/GenBank/DDBJ databases">
        <authorList>
            <person name="Sun Q."/>
            <person name="Zhou Y."/>
        </authorList>
    </citation>
    <scope>NUCLEOTIDE SEQUENCE</scope>
    <source>
        <strain evidence="6">CGMCC 1.15447</strain>
    </source>
</reference>
<sequence>MELIRGAKATRKTSQPEVQGLAGWAINLMKNRGSLREGSERQMRLEETLSLGGKRQLLLISCAGEKFLVGGSMESVEVIVPVRSHGSTEAAKGTDTQCS</sequence>
<dbReference type="EMBL" id="BMJB01000001">
    <property type="protein sequence ID" value="GGA56409.1"/>
    <property type="molecule type" value="Genomic_DNA"/>
</dbReference>
<comment type="subcellular location">
    <subcellularLocation>
        <location evidence="1">Cell membrane</location>
    </subcellularLocation>
</comment>
<dbReference type="Proteomes" id="UP000648801">
    <property type="component" value="Unassembled WGS sequence"/>
</dbReference>
<evidence type="ECO:0000313" key="7">
    <source>
        <dbReference type="Proteomes" id="UP000648801"/>
    </source>
</evidence>
<gene>
    <name evidence="6" type="ORF">GCM10011507_04650</name>
</gene>
<dbReference type="RefSeq" id="WP_188757722.1">
    <property type="nucleotide sequence ID" value="NZ_BMJB01000001.1"/>
</dbReference>
<organism evidence="6 7">
    <name type="scientific">Edaphobacter acidisoli</name>
    <dbReference type="NCBI Taxonomy" id="2040573"/>
    <lineage>
        <taxon>Bacteria</taxon>
        <taxon>Pseudomonadati</taxon>
        <taxon>Acidobacteriota</taxon>
        <taxon>Terriglobia</taxon>
        <taxon>Terriglobales</taxon>
        <taxon>Acidobacteriaceae</taxon>
        <taxon>Edaphobacter</taxon>
    </lineage>
</organism>
<dbReference type="GO" id="GO:0044781">
    <property type="term" value="P:bacterial-type flagellum organization"/>
    <property type="evidence" value="ECO:0007669"/>
    <property type="project" value="InterPro"/>
</dbReference>
<name>A0A916RGN7_9BACT</name>
<keyword evidence="2" id="KW-1003">Cell membrane</keyword>
<keyword evidence="7" id="KW-1185">Reference proteome</keyword>
<evidence type="ECO:0000256" key="1">
    <source>
        <dbReference type="ARBA" id="ARBA00004236"/>
    </source>
</evidence>